<evidence type="ECO:0000313" key="3">
    <source>
        <dbReference type="Proteomes" id="UP001597062"/>
    </source>
</evidence>
<dbReference type="EMBL" id="JBHTJR010000017">
    <property type="protein sequence ID" value="MFD0992113.1"/>
    <property type="molecule type" value="Genomic_DNA"/>
</dbReference>
<dbReference type="Proteomes" id="UP001597062">
    <property type="component" value="Unassembled WGS sequence"/>
</dbReference>
<dbReference type="Gene3D" id="1.20.120.450">
    <property type="entry name" value="dinb family like domain"/>
    <property type="match status" value="1"/>
</dbReference>
<protein>
    <recommendedName>
        <fullName evidence="4">DinB-like domain-containing protein</fullName>
    </recommendedName>
</protein>
<reference evidence="3" key="1">
    <citation type="journal article" date="2019" name="Int. J. Syst. Evol. Microbiol.">
        <title>The Global Catalogue of Microorganisms (GCM) 10K type strain sequencing project: providing services to taxonomists for standard genome sequencing and annotation.</title>
        <authorList>
            <consortium name="The Broad Institute Genomics Platform"/>
            <consortium name="The Broad Institute Genome Sequencing Center for Infectious Disease"/>
            <person name="Wu L."/>
            <person name="Ma J."/>
        </authorList>
    </citation>
    <scope>NUCLEOTIDE SEQUENCE [LARGE SCALE GENOMIC DNA]</scope>
    <source>
        <strain evidence="3">CCUG 60527</strain>
    </source>
</reference>
<sequence length="186" mass="20886">MKNTIILITLFISLSISSQNKLPYYEIPDNTTENTAGSIASRMIDGLGFRFYWATEGLETKDLLYQPTQEARSTEATIDHILDLSQVIVNAAENKPNGEKLPEMTFYQKRARILKNLKKASDLLKNETDLSDFKIIFGTKEFSFLNAINGPIADAIWHTGQIASFRRSSGNPIPKGPRFLTGKVKK</sequence>
<comment type="caution">
    <text evidence="2">The sequence shown here is derived from an EMBL/GenBank/DDBJ whole genome shotgun (WGS) entry which is preliminary data.</text>
</comment>
<keyword evidence="3" id="KW-1185">Reference proteome</keyword>
<dbReference type="RefSeq" id="WP_386105069.1">
    <property type="nucleotide sequence ID" value="NZ_JBHTJR010000017.1"/>
</dbReference>
<feature type="region of interest" description="Disordered" evidence="1">
    <location>
        <begin position="167"/>
        <end position="186"/>
    </location>
</feature>
<evidence type="ECO:0000313" key="2">
    <source>
        <dbReference type="EMBL" id="MFD0992113.1"/>
    </source>
</evidence>
<evidence type="ECO:0008006" key="4">
    <source>
        <dbReference type="Google" id="ProtNLM"/>
    </source>
</evidence>
<name>A0ABW3JNN7_9FLAO</name>
<organism evidence="2 3">
    <name type="scientific">Tenacibaculum geojense</name>
    <dbReference type="NCBI Taxonomy" id="915352"/>
    <lineage>
        <taxon>Bacteria</taxon>
        <taxon>Pseudomonadati</taxon>
        <taxon>Bacteroidota</taxon>
        <taxon>Flavobacteriia</taxon>
        <taxon>Flavobacteriales</taxon>
        <taxon>Flavobacteriaceae</taxon>
        <taxon>Tenacibaculum</taxon>
    </lineage>
</organism>
<dbReference type="SUPFAM" id="SSF109854">
    <property type="entry name" value="DinB/YfiT-like putative metalloenzymes"/>
    <property type="match status" value="1"/>
</dbReference>
<accession>A0ABW3JNN7</accession>
<dbReference type="InterPro" id="IPR034660">
    <property type="entry name" value="DinB/YfiT-like"/>
</dbReference>
<gene>
    <name evidence="2" type="ORF">ACFQ1U_02755</name>
</gene>
<proteinExistence type="predicted"/>
<evidence type="ECO:0000256" key="1">
    <source>
        <dbReference type="SAM" id="MobiDB-lite"/>
    </source>
</evidence>